<reference evidence="12" key="1">
    <citation type="journal article" date="2021" name="PeerJ">
        <title>Extensive microbial diversity within the chicken gut microbiome revealed by metagenomics and culture.</title>
        <authorList>
            <person name="Gilroy R."/>
            <person name="Ravi A."/>
            <person name="Getino M."/>
            <person name="Pursley I."/>
            <person name="Horton D.L."/>
            <person name="Alikhan N.F."/>
            <person name="Baker D."/>
            <person name="Gharbi K."/>
            <person name="Hall N."/>
            <person name="Watson M."/>
            <person name="Adriaenssens E.M."/>
            <person name="Foster-Nyarko E."/>
            <person name="Jarju S."/>
            <person name="Secka A."/>
            <person name="Antonio M."/>
            <person name="Oren A."/>
            <person name="Chaudhuri R.R."/>
            <person name="La Ragione R."/>
            <person name="Hildebrand F."/>
            <person name="Pallen M.J."/>
        </authorList>
    </citation>
    <scope>NUCLEOTIDE SEQUENCE</scope>
    <source>
        <strain evidence="12">1282</strain>
    </source>
</reference>
<evidence type="ECO:0000256" key="5">
    <source>
        <dbReference type="ARBA" id="ARBA00036735"/>
    </source>
</evidence>
<proteinExistence type="predicted"/>
<evidence type="ECO:0000256" key="3">
    <source>
        <dbReference type="ARBA" id="ARBA00022525"/>
    </source>
</evidence>
<reference evidence="12" key="2">
    <citation type="submission" date="2021-04" db="EMBL/GenBank/DDBJ databases">
        <authorList>
            <person name="Gilroy R."/>
        </authorList>
    </citation>
    <scope>NUCLEOTIDE SEQUENCE</scope>
    <source>
        <strain evidence="12">1282</strain>
    </source>
</reference>
<dbReference type="Proteomes" id="UP000823915">
    <property type="component" value="Unassembled WGS sequence"/>
</dbReference>
<dbReference type="AlphaFoldDB" id="A0A9D2C1C7"/>
<evidence type="ECO:0000313" key="12">
    <source>
        <dbReference type="EMBL" id="HIY26307.1"/>
    </source>
</evidence>
<evidence type="ECO:0000256" key="6">
    <source>
        <dbReference type="ARBA" id="ARBA00036823"/>
    </source>
</evidence>
<dbReference type="InterPro" id="IPR001398">
    <property type="entry name" value="Macrophage_inhib_fac"/>
</dbReference>
<dbReference type="InterPro" id="IPR014347">
    <property type="entry name" value="Tautomerase/MIF_sf"/>
</dbReference>
<keyword evidence="3" id="KW-0964">Secreted</keyword>
<dbReference type="SUPFAM" id="SSF55331">
    <property type="entry name" value="Tautomerase/MIF"/>
    <property type="match status" value="1"/>
</dbReference>
<keyword evidence="4" id="KW-0413">Isomerase</keyword>
<comment type="caution">
    <text evidence="12">The sequence shown here is derived from an EMBL/GenBank/DDBJ whole genome shotgun (WGS) entry which is preliminary data.</text>
</comment>
<evidence type="ECO:0000256" key="9">
    <source>
        <dbReference type="ARBA" id="ARBA00041631"/>
    </source>
</evidence>
<accession>A0A9D2C1C7</accession>
<gene>
    <name evidence="12" type="ORF">H9838_03935</name>
</gene>
<dbReference type="GO" id="GO:0004167">
    <property type="term" value="F:dopachrome isomerase activity"/>
    <property type="evidence" value="ECO:0007669"/>
    <property type="project" value="UniProtKB-EC"/>
</dbReference>
<dbReference type="EMBL" id="DXDU01000064">
    <property type="protein sequence ID" value="HIY26307.1"/>
    <property type="molecule type" value="Genomic_DNA"/>
</dbReference>
<dbReference type="PANTHER" id="PTHR11954">
    <property type="entry name" value="D-DOPACHROME DECARBOXYLASE"/>
    <property type="match status" value="1"/>
</dbReference>
<sequence length="115" mass="13028">MPCIQIKTNVTVANDTAQAVKSQLGQIITCLPEKTEDWLMITLEDNCRMWFRGEDDKPLAIVEVKVFGTSIDRAASEKMTAQVCELFRKQLGVDPKDLYVRYLATPDWGWNGGNF</sequence>
<evidence type="ECO:0000256" key="11">
    <source>
        <dbReference type="ARBA" id="ARBA00042730"/>
    </source>
</evidence>
<dbReference type="Pfam" id="PF01187">
    <property type="entry name" value="MIF"/>
    <property type="match status" value="1"/>
</dbReference>
<dbReference type="Gene3D" id="3.30.429.10">
    <property type="entry name" value="Macrophage Migration Inhibitory Factor"/>
    <property type="match status" value="1"/>
</dbReference>
<organism evidence="12 13">
    <name type="scientific">Candidatus Acutalibacter pullistercoris</name>
    <dbReference type="NCBI Taxonomy" id="2838418"/>
    <lineage>
        <taxon>Bacteria</taxon>
        <taxon>Bacillati</taxon>
        <taxon>Bacillota</taxon>
        <taxon>Clostridia</taxon>
        <taxon>Eubacteriales</taxon>
        <taxon>Acutalibacteraceae</taxon>
        <taxon>Acutalibacter</taxon>
    </lineage>
</organism>
<keyword evidence="2" id="KW-0202">Cytokine</keyword>
<comment type="catalytic activity">
    <reaction evidence="5">
        <text>3-phenylpyruvate = enol-phenylpyruvate</text>
        <dbReference type="Rhea" id="RHEA:17097"/>
        <dbReference type="ChEBI" id="CHEBI:16815"/>
        <dbReference type="ChEBI" id="CHEBI:18005"/>
        <dbReference type="EC" id="5.3.2.1"/>
    </reaction>
</comment>
<dbReference type="EC" id="5.3.2.1" evidence="8"/>
<evidence type="ECO:0000256" key="4">
    <source>
        <dbReference type="ARBA" id="ARBA00023235"/>
    </source>
</evidence>
<evidence type="ECO:0000256" key="8">
    <source>
        <dbReference type="ARBA" id="ARBA00039086"/>
    </source>
</evidence>
<dbReference type="PANTHER" id="PTHR11954:SF6">
    <property type="entry name" value="MACROPHAGE MIGRATION INHIBITORY FACTOR"/>
    <property type="match status" value="1"/>
</dbReference>
<dbReference type="GO" id="GO:0005615">
    <property type="term" value="C:extracellular space"/>
    <property type="evidence" value="ECO:0007669"/>
    <property type="project" value="UniProtKB-KW"/>
</dbReference>
<evidence type="ECO:0000256" key="2">
    <source>
        <dbReference type="ARBA" id="ARBA00022514"/>
    </source>
</evidence>
<protein>
    <recommendedName>
        <fullName evidence="11">L-dopachrome isomerase</fullName>
        <ecNumber evidence="8">5.3.2.1</ecNumber>
        <ecNumber evidence="7">5.3.3.12</ecNumber>
    </recommendedName>
    <alternativeName>
        <fullName evidence="9">L-dopachrome tautomerase</fullName>
    </alternativeName>
    <alternativeName>
        <fullName evidence="10">Phenylpyruvate tautomerase</fullName>
    </alternativeName>
</protein>
<dbReference type="EC" id="5.3.3.12" evidence="7"/>
<name>A0A9D2C1C7_9FIRM</name>
<comment type="subcellular location">
    <subcellularLocation>
        <location evidence="1">Secreted</location>
    </subcellularLocation>
</comment>
<evidence type="ECO:0000256" key="10">
    <source>
        <dbReference type="ARBA" id="ARBA00041912"/>
    </source>
</evidence>
<dbReference type="GO" id="GO:0005125">
    <property type="term" value="F:cytokine activity"/>
    <property type="evidence" value="ECO:0007669"/>
    <property type="project" value="UniProtKB-KW"/>
</dbReference>
<dbReference type="GO" id="GO:0050178">
    <property type="term" value="F:phenylpyruvate tautomerase activity"/>
    <property type="evidence" value="ECO:0007669"/>
    <property type="project" value="UniProtKB-EC"/>
</dbReference>
<comment type="catalytic activity">
    <reaction evidence="6">
        <text>L-dopachrome = 5,6-dihydroxyindole-2-carboxylate</text>
        <dbReference type="Rhea" id="RHEA:13041"/>
        <dbReference type="ChEBI" id="CHEBI:16875"/>
        <dbReference type="ChEBI" id="CHEBI:57509"/>
        <dbReference type="EC" id="5.3.3.12"/>
    </reaction>
</comment>
<evidence type="ECO:0000256" key="7">
    <source>
        <dbReference type="ARBA" id="ARBA00038932"/>
    </source>
</evidence>
<evidence type="ECO:0000256" key="1">
    <source>
        <dbReference type="ARBA" id="ARBA00004613"/>
    </source>
</evidence>
<evidence type="ECO:0000313" key="13">
    <source>
        <dbReference type="Proteomes" id="UP000823915"/>
    </source>
</evidence>